<gene>
    <name evidence="19" type="ORF">CBF29_05835</name>
</gene>
<dbReference type="InterPro" id="IPR001100">
    <property type="entry name" value="Pyr_nuc-diS_OxRdtase"/>
</dbReference>
<feature type="binding site" evidence="14">
    <location>
        <position position="113"/>
    </location>
    <ligand>
        <name>FAD</name>
        <dbReference type="ChEBI" id="CHEBI:57692"/>
    </ligand>
</feature>
<dbReference type="PANTHER" id="PTHR22912">
    <property type="entry name" value="DISULFIDE OXIDOREDUCTASE"/>
    <property type="match status" value="1"/>
</dbReference>
<keyword evidence="8 16" id="KW-0560">Oxidoreductase</keyword>
<evidence type="ECO:0000256" key="1">
    <source>
        <dbReference type="ARBA" id="ARBA00004496"/>
    </source>
</evidence>
<feature type="binding site" evidence="14">
    <location>
        <begin position="174"/>
        <end position="181"/>
    </location>
    <ligand>
        <name>NAD(+)</name>
        <dbReference type="ChEBI" id="CHEBI:57540"/>
    </ligand>
</feature>
<evidence type="ECO:0000256" key="2">
    <source>
        <dbReference type="ARBA" id="ARBA00007532"/>
    </source>
</evidence>
<keyword evidence="5" id="KW-0963">Cytoplasm</keyword>
<evidence type="ECO:0000256" key="6">
    <source>
        <dbReference type="ARBA" id="ARBA00022630"/>
    </source>
</evidence>
<dbReference type="RefSeq" id="WP_126808386.1">
    <property type="nucleotide sequence ID" value="NZ_NGKA01000007.1"/>
</dbReference>
<dbReference type="InterPro" id="IPR050151">
    <property type="entry name" value="Class-I_Pyr_Nuc-Dis_Oxidored"/>
</dbReference>
<evidence type="ECO:0000256" key="9">
    <source>
        <dbReference type="ARBA" id="ARBA00023027"/>
    </source>
</evidence>
<dbReference type="GO" id="GO:0004148">
    <property type="term" value="F:dihydrolipoyl dehydrogenase (NADH) activity"/>
    <property type="evidence" value="ECO:0007669"/>
    <property type="project" value="UniProtKB-EC"/>
</dbReference>
<name>A0A430AX45_9ENTE</name>
<protein>
    <recommendedName>
        <fullName evidence="4 16">Dihydrolipoyl dehydrogenase</fullName>
        <ecNumber evidence="3 16">1.8.1.4</ecNumber>
    </recommendedName>
</protein>
<dbReference type="InterPro" id="IPR004099">
    <property type="entry name" value="Pyr_nucl-diS_OxRdtase_dimer"/>
</dbReference>
<comment type="caution">
    <text evidence="19">The sequence shown here is derived from an EMBL/GenBank/DDBJ whole genome shotgun (WGS) entry which is preliminary data.</text>
</comment>
<evidence type="ECO:0000256" key="11">
    <source>
        <dbReference type="ARBA" id="ARBA00023284"/>
    </source>
</evidence>
<keyword evidence="11 16" id="KW-0676">Redox-active center</keyword>
<keyword evidence="14" id="KW-0547">Nucleotide-binding</keyword>
<keyword evidence="9 14" id="KW-0520">NAD</keyword>
<dbReference type="AlphaFoldDB" id="A0A430AX45"/>
<feature type="binding site" evidence="14">
    <location>
        <position position="50"/>
    </location>
    <ligand>
        <name>FAD</name>
        <dbReference type="ChEBI" id="CHEBI:57692"/>
    </ligand>
</feature>
<dbReference type="PIRSF" id="PIRSF000350">
    <property type="entry name" value="Mercury_reductase_MerA"/>
    <property type="match status" value="1"/>
</dbReference>
<accession>A0A430AX45</accession>
<comment type="subcellular location">
    <subcellularLocation>
        <location evidence="1">Cytoplasm</location>
    </subcellularLocation>
</comment>
<evidence type="ECO:0000256" key="14">
    <source>
        <dbReference type="PIRSR" id="PIRSR000350-3"/>
    </source>
</evidence>
<dbReference type="SUPFAM" id="SSF51905">
    <property type="entry name" value="FAD/NAD(P)-binding domain"/>
    <property type="match status" value="1"/>
</dbReference>
<sequence>MKTYDVGIIGAGPGGYVAAIRAAQLGLSVLLVEKDNVGGTCLNRGCIPTKTLLESSGAYRKQGQLSELGIQTADSTYDMTAIYSRKDRLVNQIRTGVETLLKKNKIQLAIGEGIITGATQIEVAGETYEAEHIIIAAGLTPALPPIKGVELSEVVTSDDILTVPETLDEIVIVGGGVIGVEIASFYNDLGCKVTILEAMPRILATFDREISQNLSMILKRRGVEIKTNVNVTGFSKENSQIACTYEEKDEMKKVVSDKVLMATGRRVSQSKLFSEDLGIKTERGFIVVDDDFKTSVPSIYAIGDIVAGNTQLAHVASAQGINVVSQIANQAPPYDLDVIPGCVYTTPEIASVGLSEAEAKEKGFDVEIGKYVLSGNARHMIKGGDRGFIKIITEKESGKLLGAVIMADTATEMISEYSTAIVNKLTTEEMLSVIHPHPTVHEGIIEALDNISKRGIHSIPR</sequence>
<evidence type="ECO:0000259" key="17">
    <source>
        <dbReference type="Pfam" id="PF02852"/>
    </source>
</evidence>
<dbReference type="EC" id="1.8.1.4" evidence="3 16"/>
<keyword evidence="10" id="KW-1015">Disulfide bond</keyword>
<dbReference type="InterPro" id="IPR012999">
    <property type="entry name" value="Pyr_OxRdtase_I_AS"/>
</dbReference>
<dbReference type="GO" id="GO:0005737">
    <property type="term" value="C:cytoplasm"/>
    <property type="evidence" value="ECO:0007669"/>
    <property type="project" value="UniProtKB-SubCell"/>
</dbReference>
<dbReference type="Gene3D" id="3.50.50.60">
    <property type="entry name" value="FAD/NAD(P)-binding domain"/>
    <property type="match status" value="2"/>
</dbReference>
<evidence type="ECO:0000259" key="18">
    <source>
        <dbReference type="Pfam" id="PF07992"/>
    </source>
</evidence>
<evidence type="ECO:0000256" key="3">
    <source>
        <dbReference type="ARBA" id="ARBA00012608"/>
    </source>
</evidence>
<dbReference type="EMBL" id="NGKA01000007">
    <property type="protein sequence ID" value="RSU12647.1"/>
    <property type="molecule type" value="Genomic_DNA"/>
</dbReference>
<evidence type="ECO:0000256" key="4">
    <source>
        <dbReference type="ARBA" id="ARBA00016961"/>
    </source>
</evidence>
<feature type="domain" description="Pyridine nucleotide-disulphide oxidoreductase dimerisation" evidence="17">
    <location>
        <begin position="339"/>
        <end position="447"/>
    </location>
</feature>
<dbReference type="InterPro" id="IPR006258">
    <property type="entry name" value="Lipoamide_DH"/>
</dbReference>
<evidence type="ECO:0000256" key="12">
    <source>
        <dbReference type="ARBA" id="ARBA00049187"/>
    </source>
</evidence>
<evidence type="ECO:0000256" key="5">
    <source>
        <dbReference type="ARBA" id="ARBA00022490"/>
    </source>
</evidence>
<reference evidence="19 20" key="1">
    <citation type="submission" date="2017-05" db="EMBL/GenBank/DDBJ databases">
        <title>Vagococcus spp. assemblies.</title>
        <authorList>
            <person name="Gulvik C.A."/>
        </authorList>
    </citation>
    <scope>NUCLEOTIDE SEQUENCE [LARGE SCALE GENOMIC DNA]</scope>
    <source>
        <strain evidence="19 20">CCUG 51432</strain>
    </source>
</reference>
<comment type="similarity">
    <text evidence="2 16">Belongs to the class-I pyridine nucleotide-disulfide oxidoreductase family.</text>
</comment>
<dbReference type="InterPro" id="IPR016156">
    <property type="entry name" value="FAD/NAD-linked_Rdtase_dimer_sf"/>
</dbReference>
<dbReference type="GO" id="GO:0050660">
    <property type="term" value="F:flavin adenine dinucleotide binding"/>
    <property type="evidence" value="ECO:0007669"/>
    <property type="project" value="InterPro"/>
</dbReference>
<comment type="catalytic activity">
    <reaction evidence="12 16">
        <text>N(6)-[(R)-dihydrolipoyl]-L-lysyl-[protein] + NAD(+) = N(6)-[(R)-lipoyl]-L-lysyl-[protein] + NADH + H(+)</text>
        <dbReference type="Rhea" id="RHEA:15045"/>
        <dbReference type="Rhea" id="RHEA-COMP:10474"/>
        <dbReference type="Rhea" id="RHEA-COMP:10475"/>
        <dbReference type="ChEBI" id="CHEBI:15378"/>
        <dbReference type="ChEBI" id="CHEBI:57540"/>
        <dbReference type="ChEBI" id="CHEBI:57945"/>
        <dbReference type="ChEBI" id="CHEBI:83099"/>
        <dbReference type="ChEBI" id="CHEBI:83100"/>
        <dbReference type="EC" id="1.8.1.4"/>
    </reaction>
</comment>
<dbReference type="InterPro" id="IPR023753">
    <property type="entry name" value="FAD/NAD-binding_dom"/>
</dbReference>
<feature type="disulfide bond" description="Redox-active" evidence="15">
    <location>
        <begin position="41"/>
        <end position="46"/>
    </location>
</feature>
<feature type="binding site" evidence="14">
    <location>
        <position position="197"/>
    </location>
    <ligand>
        <name>NAD(+)</name>
        <dbReference type="ChEBI" id="CHEBI:57540"/>
    </ligand>
</feature>
<dbReference type="NCBIfam" id="TIGR01350">
    <property type="entry name" value="lipoamide_DH"/>
    <property type="match status" value="1"/>
</dbReference>
<comment type="miscellaneous">
    <text evidence="16">The active site is a redox-active disulfide bond.</text>
</comment>
<proteinExistence type="inferred from homology"/>
<dbReference type="SUPFAM" id="SSF55424">
    <property type="entry name" value="FAD/NAD-linked reductases, dimerisation (C-terminal) domain"/>
    <property type="match status" value="1"/>
</dbReference>
<organism evidence="19 20">
    <name type="scientific">Vagococcus elongatus</name>
    <dbReference type="NCBI Taxonomy" id="180344"/>
    <lineage>
        <taxon>Bacteria</taxon>
        <taxon>Bacillati</taxon>
        <taxon>Bacillota</taxon>
        <taxon>Bacilli</taxon>
        <taxon>Lactobacillales</taxon>
        <taxon>Enterococcaceae</taxon>
        <taxon>Vagococcus</taxon>
    </lineage>
</organism>
<keyword evidence="20" id="KW-1185">Reference proteome</keyword>
<evidence type="ECO:0000256" key="10">
    <source>
        <dbReference type="ARBA" id="ARBA00023157"/>
    </source>
</evidence>
<dbReference type="OrthoDB" id="9800167at2"/>
<dbReference type="Gene3D" id="3.30.390.30">
    <property type="match status" value="1"/>
</dbReference>
<dbReference type="FunFam" id="3.30.390.30:FF:000001">
    <property type="entry name" value="Dihydrolipoyl dehydrogenase"/>
    <property type="match status" value="1"/>
</dbReference>
<feature type="binding site" evidence="14">
    <location>
        <position position="304"/>
    </location>
    <ligand>
        <name>FAD</name>
        <dbReference type="ChEBI" id="CHEBI:57692"/>
    </ligand>
</feature>
<evidence type="ECO:0000256" key="15">
    <source>
        <dbReference type="PIRSR" id="PIRSR000350-4"/>
    </source>
</evidence>
<dbReference type="PROSITE" id="PS00076">
    <property type="entry name" value="PYRIDINE_REDOX_1"/>
    <property type="match status" value="1"/>
</dbReference>
<dbReference type="InterPro" id="IPR036188">
    <property type="entry name" value="FAD/NAD-bd_sf"/>
</dbReference>
<dbReference type="Proteomes" id="UP000287605">
    <property type="component" value="Unassembled WGS sequence"/>
</dbReference>
<evidence type="ECO:0000256" key="13">
    <source>
        <dbReference type="PIRSR" id="PIRSR000350-2"/>
    </source>
</evidence>
<keyword evidence="7 14" id="KW-0274">FAD</keyword>
<evidence type="ECO:0000313" key="19">
    <source>
        <dbReference type="EMBL" id="RSU12647.1"/>
    </source>
</evidence>
<dbReference type="PRINTS" id="PR00368">
    <property type="entry name" value="FADPNR"/>
</dbReference>
<evidence type="ECO:0000256" key="8">
    <source>
        <dbReference type="ARBA" id="ARBA00023002"/>
    </source>
</evidence>
<evidence type="ECO:0000313" key="20">
    <source>
        <dbReference type="Proteomes" id="UP000287605"/>
    </source>
</evidence>
<evidence type="ECO:0000256" key="16">
    <source>
        <dbReference type="RuleBase" id="RU003692"/>
    </source>
</evidence>
<dbReference type="Pfam" id="PF02852">
    <property type="entry name" value="Pyr_redox_dim"/>
    <property type="match status" value="1"/>
</dbReference>
<feature type="binding site" evidence="14">
    <location>
        <position position="264"/>
    </location>
    <ligand>
        <name>NAD(+)</name>
        <dbReference type="ChEBI" id="CHEBI:57540"/>
    </ligand>
</feature>
<feature type="active site" description="Proton acceptor" evidence="13">
    <location>
        <position position="437"/>
    </location>
</feature>
<comment type="cofactor">
    <cofactor evidence="14 16">
        <name>FAD</name>
        <dbReference type="ChEBI" id="CHEBI:57692"/>
    </cofactor>
    <text evidence="14 16">Binds 1 FAD per subunit.</text>
</comment>
<keyword evidence="6 16" id="KW-0285">Flavoprotein</keyword>
<feature type="domain" description="FAD/NAD(P)-binding" evidence="18">
    <location>
        <begin position="4"/>
        <end position="320"/>
    </location>
</feature>
<evidence type="ECO:0000256" key="7">
    <source>
        <dbReference type="ARBA" id="ARBA00022827"/>
    </source>
</evidence>
<dbReference type="PRINTS" id="PR00411">
    <property type="entry name" value="PNDRDTASEI"/>
</dbReference>
<dbReference type="PANTHER" id="PTHR22912:SF217">
    <property type="entry name" value="DIHYDROLIPOYL DEHYDROGENASE"/>
    <property type="match status" value="1"/>
</dbReference>
<dbReference type="Pfam" id="PF07992">
    <property type="entry name" value="Pyr_redox_2"/>
    <property type="match status" value="1"/>
</dbReference>
<dbReference type="GO" id="GO:0006103">
    <property type="term" value="P:2-oxoglutarate metabolic process"/>
    <property type="evidence" value="ECO:0007669"/>
    <property type="project" value="TreeGrafter"/>
</dbReference>